<reference evidence="6" key="1">
    <citation type="submission" date="2024-04" db="UniProtKB">
        <authorList>
            <consortium name="EnsemblMetazoa"/>
        </authorList>
    </citation>
    <scope>IDENTIFICATION</scope>
    <source>
        <strain evidence="6">EBRO</strain>
    </source>
</reference>
<evidence type="ECO:0000313" key="6">
    <source>
        <dbReference type="EnsemblMetazoa" id="ENSAATROPP005302"/>
    </source>
</evidence>
<dbReference type="PANTHER" id="PTHR24373">
    <property type="entry name" value="SLIT RELATED LEUCINE-RICH REPEAT NEURONAL PROTEIN"/>
    <property type="match status" value="1"/>
</dbReference>
<feature type="compositionally biased region" description="Basic and acidic residues" evidence="4">
    <location>
        <begin position="8"/>
        <end position="24"/>
    </location>
</feature>
<keyword evidence="1" id="KW-0433">Leucine-rich repeat</keyword>
<keyword evidence="5" id="KW-0812">Transmembrane</keyword>
<dbReference type="AlphaFoldDB" id="A0AAG5D234"/>
<dbReference type="SUPFAM" id="SSF52058">
    <property type="entry name" value="L domain-like"/>
    <property type="match status" value="1"/>
</dbReference>
<sequence>MCAYAQPRAERESDCQKRHHDDRSNGRRSCEVAAMRSLWWYFYLIALSLLAWLVDGRREAKFNCTLTANYYDCLFRDVVIRSESDADSIFFGVQNFNDTSIAFRDSAMVVLPKKIFETFPAIQYLSSDACHIQRLLGGTFANAQRLQELHLYDNRISRLNNFVFNGALQLEILSLYNNTIKQLEEHAFDGLGHLRLLYMDENQIEKLPEGLFSGLEELQILELQHNRIKEIHEDQFVLCAMLRELNLSANMISTFNMTQLQSLNKLETLDIARNYLDEVFVTKYLRTLNAQENQISRLLMDQGDFFQLTHLNLSRNSIANINNIFKFRNLIELDVSYNELVTLDFVIFAFMKNLKDIKLNNNRLWIIDNGIPSPAKSLRSLNLAHNKFTFLDLAVLDTFPALEYIYLHGNDLIDLQIEEIEQNFPYLTLVSCDNNDWDCINLMHVVTLLERAYVKWSNGARNCTRPEQHRLICCTSAEHHLREKIVRLTREIYKSRKMMKQLIMENAELRSELEMQYLPGDGS</sequence>
<evidence type="ECO:0000256" key="3">
    <source>
        <dbReference type="ARBA" id="ARBA00022737"/>
    </source>
</evidence>
<dbReference type="InterPro" id="IPR032675">
    <property type="entry name" value="LRR_dom_sf"/>
</dbReference>
<evidence type="ECO:0000256" key="1">
    <source>
        <dbReference type="ARBA" id="ARBA00022614"/>
    </source>
</evidence>
<dbReference type="PANTHER" id="PTHR24373:SF387">
    <property type="entry name" value="LEUCINE-RICH REPEATS AND IMMUNOGLOBULIN-LIKE DOMAINS PROTEIN SMA-10"/>
    <property type="match status" value="1"/>
</dbReference>
<dbReference type="Pfam" id="PF13855">
    <property type="entry name" value="LRR_8"/>
    <property type="match status" value="3"/>
</dbReference>
<keyword evidence="7" id="KW-1185">Reference proteome</keyword>
<evidence type="ECO:0000256" key="5">
    <source>
        <dbReference type="SAM" id="Phobius"/>
    </source>
</evidence>
<feature type="transmembrane region" description="Helical" evidence="5">
    <location>
        <begin position="37"/>
        <end position="54"/>
    </location>
</feature>
<accession>A0AAG5D234</accession>
<evidence type="ECO:0000313" key="7">
    <source>
        <dbReference type="Proteomes" id="UP000075880"/>
    </source>
</evidence>
<evidence type="ECO:0000256" key="2">
    <source>
        <dbReference type="ARBA" id="ARBA00022729"/>
    </source>
</evidence>
<dbReference type="PROSITE" id="PS51450">
    <property type="entry name" value="LRR"/>
    <property type="match status" value="3"/>
</dbReference>
<dbReference type="GO" id="GO:0005615">
    <property type="term" value="C:extracellular space"/>
    <property type="evidence" value="ECO:0007669"/>
    <property type="project" value="TreeGrafter"/>
</dbReference>
<proteinExistence type="predicted"/>
<evidence type="ECO:0008006" key="8">
    <source>
        <dbReference type="Google" id="ProtNLM"/>
    </source>
</evidence>
<dbReference type="InterPro" id="IPR001611">
    <property type="entry name" value="Leu-rich_rpt"/>
</dbReference>
<feature type="region of interest" description="Disordered" evidence="4">
    <location>
        <begin position="1"/>
        <end position="24"/>
    </location>
</feature>
<dbReference type="SMART" id="SM00369">
    <property type="entry name" value="LRR_TYP"/>
    <property type="match status" value="9"/>
</dbReference>
<keyword evidence="5" id="KW-1133">Transmembrane helix</keyword>
<protein>
    <recommendedName>
        <fullName evidence="8">Leucine-rich immune protein (Long)</fullName>
    </recommendedName>
</protein>
<name>A0AAG5D234_ANOAO</name>
<dbReference type="Gene3D" id="3.80.10.10">
    <property type="entry name" value="Ribonuclease Inhibitor"/>
    <property type="match status" value="3"/>
</dbReference>
<dbReference type="InterPro" id="IPR050328">
    <property type="entry name" value="Dev_Immune_Receptor"/>
</dbReference>
<dbReference type="GO" id="GO:0031012">
    <property type="term" value="C:extracellular matrix"/>
    <property type="evidence" value="ECO:0007669"/>
    <property type="project" value="TreeGrafter"/>
</dbReference>
<keyword evidence="3" id="KW-0677">Repeat</keyword>
<keyword evidence="2" id="KW-0732">Signal</keyword>
<dbReference type="Proteomes" id="UP000075880">
    <property type="component" value="Unassembled WGS sequence"/>
</dbReference>
<evidence type="ECO:0000256" key="4">
    <source>
        <dbReference type="SAM" id="MobiDB-lite"/>
    </source>
</evidence>
<organism evidence="6 7">
    <name type="scientific">Anopheles atroparvus</name>
    <name type="common">European mosquito</name>
    <dbReference type="NCBI Taxonomy" id="41427"/>
    <lineage>
        <taxon>Eukaryota</taxon>
        <taxon>Metazoa</taxon>
        <taxon>Ecdysozoa</taxon>
        <taxon>Arthropoda</taxon>
        <taxon>Hexapoda</taxon>
        <taxon>Insecta</taxon>
        <taxon>Pterygota</taxon>
        <taxon>Neoptera</taxon>
        <taxon>Endopterygota</taxon>
        <taxon>Diptera</taxon>
        <taxon>Nematocera</taxon>
        <taxon>Culicoidea</taxon>
        <taxon>Culicidae</taxon>
        <taxon>Anophelinae</taxon>
        <taxon>Anopheles</taxon>
    </lineage>
</organism>
<dbReference type="InterPro" id="IPR003591">
    <property type="entry name" value="Leu-rich_rpt_typical-subtyp"/>
</dbReference>
<keyword evidence="5" id="KW-0472">Membrane</keyword>
<dbReference type="EnsemblMetazoa" id="ENSAATROPT005731">
    <property type="protein sequence ID" value="ENSAATROPP005302"/>
    <property type="gene ID" value="ENSAATROPG004619"/>
</dbReference>